<protein>
    <submittedName>
        <fullName evidence="1">Uncharacterized protein</fullName>
    </submittedName>
</protein>
<dbReference type="Proteomes" id="UP000297527">
    <property type="component" value="Unassembled WGS sequence"/>
</dbReference>
<gene>
    <name evidence="1" type="ORF">BCON_0036g00050</name>
</gene>
<dbReference type="OrthoDB" id="3465313at2759"/>
<dbReference type="AlphaFoldDB" id="A0A4Z1IUK9"/>
<organism evidence="1 2">
    <name type="scientific">Botryotinia convoluta</name>
    <dbReference type="NCBI Taxonomy" id="54673"/>
    <lineage>
        <taxon>Eukaryota</taxon>
        <taxon>Fungi</taxon>
        <taxon>Dikarya</taxon>
        <taxon>Ascomycota</taxon>
        <taxon>Pezizomycotina</taxon>
        <taxon>Leotiomycetes</taxon>
        <taxon>Helotiales</taxon>
        <taxon>Sclerotiniaceae</taxon>
        <taxon>Botryotinia</taxon>
    </lineage>
</organism>
<proteinExistence type="predicted"/>
<accession>A0A4Z1IUK9</accession>
<sequence length="213" mass="24525">MPRVVALQEELVFDLPGERKVCLRTINAVANVLQINHESQTCNKTKSAIDELLIHSNLRADTIYYDKWYIMWRSGTGRLYRFISASGNMRDIFNSAHSIAFDVNHATSRERFPSLYGLIRDCNAVEEVLFVVRISNGPTDCASYKQWELMELNKDETRVCYERYLGEFIELFDEADIRHQKLHRDEGTSKANIGRLGGPRVRLIGLARNGVRI</sequence>
<evidence type="ECO:0000313" key="1">
    <source>
        <dbReference type="EMBL" id="TGO60317.1"/>
    </source>
</evidence>
<evidence type="ECO:0000313" key="2">
    <source>
        <dbReference type="Proteomes" id="UP000297527"/>
    </source>
</evidence>
<dbReference type="EMBL" id="PQXN01000036">
    <property type="protein sequence ID" value="TGO60317.1"/>
    <property type="molecule type" value="Genomic_DNA"/>
</dbReference>
<reference evidence="1 2" key="1">
    <citation type="submission" date="2017-12" db="EMBL/GenBank/DDBJ databases">
        <title>Comparative genomics of Botrytis spp.</title>
        <authorList>
            <person name="Valero-Jimenez C.A."/>
            <person name="Tapia P."/>
            <person name="Veloso J."/>
            <person name="Silva-Moreno E."/>
            <person name="Staats M."/>
            <person name="Valdes J.H."/>
            <person name="Van Kan J.A.L."/>
        </authorList>
    </citation>
    <scope>NUCLEOTIDE SEQUENCE [LARGE SCALE GENOMIC DNA]</scope>
    <source>
        <strain evidence="1 2">MUCL11595</strain>
    </source>
</reference>
<comment type="caution">
    <text evidence="1">The sequence shown here is derived from an EMBL/GenBank/DDBJ whole genome shotgun (WGS) entry which is preliminary data.</text>
</comment>
<keyword evidence="2" id="KW-1185">Reference proteome</keyword>
<name>A0A4Z1IUK9_9HELO</name>